<evidence type="ECO:0000259" key="2">
    <source>
        <dbReference type="PROSITE" id="PS50110"/>
    </source>
</evidence>
<dbReference type="SMART" id="SM00448">
    <property type="entry name" value="REC"/>
    <property type="match status" value="1"/>
</dbReference>
<sequence>MSNDILAGCRVYVVEDNYLLALSVSEFLESAGAEVLGVTGKLAEAQRYVAEHDDRIDAVLLDVNLRSEMSYPLADQLVALDIPFLFTTGYDAAAIDARFGDHPVCSKPFVPATLWEMVSAICTRH</sequence>
<dbReference type="InterPro" id="IPR011006">
    <property type="entry name" value="CheY-like_superfamily"/>
</dbReference>
<dbReference type="RefSeq" id="WP_157825056.1">
    <property type="nucleotide sequence ID" value="NZ_JACSQS010000001.1"/>
</dbReference>
<feature type="modified residue" description="4-aspartylphosphate" evidence="1">
    <location>
        <position position="62"/>
    </location>
</feature>
<reference evidence="3 4" key="1">
    <citation type="submission" date="2020-08" db="EMBL/GenBank/DDBJ databases">
        <title>A Genomic Blueprint of the Chicken Gut Microbiome.</title>
        <authorList>
            <person name="Gilroy R."/>
            <person name="Ravi A."/>
            <person name="Getino M."/>
            <person name="Pursley I."/>
            <person name="Horton D.L."/>
            <person name="Alikhan N.-F."/>
            <person name="Baker D."/>
            <person name="Gharbi K."/>
            <person name="Hall N."/>
            <person name="Watson M."/>
            <person name="Adriaenssens E.M."/>
            <person name="Foster-Nyarko E."/>
            <person name="Jarju S."/>
            <person name="Secka A."/>
            <person name="Antonio M."/>
            <person name="Oren A."/>
            <person name="Chaudhuri R."/>
            <person name="La Ragione R.M."/>
            <person name="Hildebrand F."/>
            <person name="Pallen M.J."/>
        </authorList>
    </citation>
    <scope>NUCLEOTIDE SEQUENCE [LARGE SCALE GENOMIC DNA]</scope>
    <source>
        <strain evidence="3 4">Sa5BUN4</strain>
    </source>
</reference>
<organism evidence="3 4">
    <name type="scientific">Stenotrophomonas lacuserhaii</name>
    <dbReference type="NCBI Taxonomy" id="2760084"/>
    <lineage>
        <taxon>Bacteria</taxon>
        <taxon>Pseudomonadati</taxon>
        <taxon>Pseudomonadota</taxon>
        <taxon>Gammaproteobacteria</taxon>
        <taxon>Lysobacterales</taxon>
        <taxon>Lysobacteraceae</taxon>
        <taxon>Stenotrophomonas</taxon>
    </lineage>
</organism>
<evidence type="ECO:0000313" key="4">
    <source>
        <dbReference type="Proteomes" id="UP000636938"/>
    </source>
</evidence>
<dbReference type="EMBL" id="JACSQS010000001">
    <property type="protein sequence ID" value="MBD7953025.1"/>
    <property type="molecule type" value="Genomic_DNA"/>
</dbReference>
<keyword evidence="1" id="KW-0597">Phosphoprotein</keyword>
<evidence type="ECO:0000256" key="1">
    <source>
        <dbReference type="PROSITE-ProRule" id="PRU00169"/>
    </source>
</evidence>
<dbReference type="Gene3D" id="3.40.50.2300">
    <property type="match status" value="1"/>
</dbReference>
<name>A0A8X8FQG9_9GAMM</name>
<proteinExistence type="predicted"/>
<dbReference type="SUPFAM" id="SSF52172">
    <property type="entry name" value="CheY-like"/>
    <property type="match status" value="1"/>
</dbReference>
<gene>
    <name evidence="3" type="ORF">H9654_02305</name>
</gene>
<dbReference type="GO" id="GO:0000160">
    <property type="term" value="P:phosphorelay signal transduction system"/>
    <property type="evidence" value="ECO:0007669"/>
    <property type="project" value="InterPro"/>
</dbReference>
<protein>
    <submittedName>
        <fullName evidence="3">Response regulator</fullName>
    </submittedName>
</protein>
<dbReference type="PROSITE" id="PS50110">
    <property type="entry name" value="RESPONSE_REGULATORY"/>
    <property type="match status" value="1"/>
</dbReference>
<dbReference type="Proteomes" id="UP000636938">
    <property type="component" value="Unassembled WGS sequence"/>
</dbReference>
<comment type="caution">
    <text evidence="3">The sequence shown here is derived from an EMBL/GenBank/DDBJ whole genome shotgun (WGS) entry which is preliminary data.</text>
</comment>
<evidence type="ECO:0000313" key="3">
    <source>
        <dbReference type="EMBL" id="MBD7953025.1"/>
    </source>
</evidence>
<dbReference type="InterPro" id="IPR001789">
    <property type="entry name" value="Sig_transdc_resp-reg_receiver"/>
</dbReference>
<keyword evidence="4" id="KW-1185">Reference proteome</keyword>
<accession>A0A8X8FQG9</accession>
<feature type="domain" description="Response regulatory" evidence="2">
    <location>
        <begin position="10"/>
        <end position="122"/>
    </location>
</feature>
<dbReference type="AlphaFoldDB" id="A0A8X8FQG9"/>